<accession>A0A2C6KD82</accession>
<proteinExistence type="predicted"/>
<name>A0A2C6KD82_9APIC</name>
<protein>
    <submittedName>
        <fullName evidence="1">Uncharacterized protein</fullName>
    </submittedName>
</protein>
<organism evidence="1 2">
    <name type="scientific">Cystoisospora suis</name>
    <dbReference type="NCBI Taxonomy" id="483139"/>
    <lineage>
        <taxon>Eukaryota</taxon>
        <taxon>Sar</taxon>
        <taxon>Alveolata</taxon>
        <taxon>Apicomplexa</taxon>
        <taxon>Conoidasida</taxon>
        <taxon>Coccidia</taxon>
        <taxon>Eucoccidiorida</taxon>
        <taxon>Eimeriorina</taxon>
        <taxon>Sarcocystidae</taxon>
        <taxon>Cystoisospora</taxon>
    </lineage>
</organism>
<dbReference type="GeneID" id="94433906"/>
<dbReference type="VEuPathDB" id="ToxoDB:CSUI_010592"/>
<evidence type="ECO:0000313" key="2">
    <source>
        <dbReference type="Proteomes" id="UP000221165"/>
    </source>
</evidence>
<evidence type="ECO:0000313" key="1">
    <source>
        <dbReference type="EMBL" id="PHJ15597.1"/>
    </source>
</evidence>
<dbReference type="AlphaFoldDB" id="A0A2C6KD82"/>
<sequence length="71" mass="7739">MKKLTQCSQKPGVHVVLPERAVSLLRISPPRGDRLPLRARGTFPPTAPVCGAAPCVSCCQFKHPERSTSWS</sequence>
<keyword evidence="2" id="KW-1185">Reference proteome</keyword>
<reference evidence="1 2" key="1">
    <citation type="journal article" date="2017" name="Int. J. Parasitol.">
        <title>The genome of the protozoan parasite Cystoisospora suis and a reverse vaccinology approach to identify vaccine candidates.</title>
        <authorList>
            <person name="Palmieri N."/>
            <person name="Shrestha A."/>
            <person name="Ruttkowski B."/>
            <person name="Beck T."/>
            <person name="Vogl C."/>
            <person name="Tomley F."/>
            <person name="Blake D.P."/>
            <person name="Joachim A."/>
        </authorList>
    </citation>
    <scope>NUCLEOTIDE SEQUENCE [LARGE SCALE GENOMIC DNA]</scope>
    <source>
        <strain evidence="1 2">Wien I</strain>
    </source>
</reference>
<dbReference type="EMBL" id="MIGC01007825">
    <property type="protein sequence ID" value="PHJ15597.1"/>
    <property type="molecule type" value="Genomic_DNA"/>
</dbReference>
<dbReference type="Proteomes" id="UP000221165">
    <property type="component" value="Unassembled WGS sequence"/>
</dbReference>
<comment type="caution">
    <text evidence="1">The sequence shown here is derived from an EMBL/GenBank/DDBJ whole genome shotgun (WGS) entry which is preliminary data.</text>
</comment>
<dbReference type="RefSeq" id="XP_067917329.1">
    <property type="nucleotide sequence ID" value="XM_068070695.1"/>
</dbReference>
<gene>
    <name evidence="1" type="ORF">CSUI_010592</name>
</gene>